<dbReference type="EMBL" id="CBLU010000002">
    <property type="protein sequence ID" value="CDG03409.1"/>
    <property type="molecule type" value="Genomic_DNA"/>
</dbReference>
<name>S6F3M4_LACLL</name>
<comment type="caution">
    <text evidence="1">The sequence shown here is derived from an EMBL/GenBank/DDBJ whole genome shotgun (WGS) entry which is preliminary data.</text>
</comment>
<proteinExistence type="predicted"/>
<evidence type="ECO:0000313" key="2">
    <source>
        <dbReference type="Proteomes" id="UP000015361"/>
    </source>
</evidence>
<evidence type="ECO:0000313" key="1">
    <source>
        <dbReference type="EMBL" id="CDG03409.1"/>
    </source>
</evidence>
<dbReference type="AlphaFoldDB" id="S6F3M4"/>
<organism evidence="1 2">
    <name type="scientific">Lactococcus lactis subsp. lactis A12</name>
    <dbReference type="NCBI Taxonomy" id="1137134"/>
    <lineage>
        <taxon>Bacteria</taxon>
        <taxon>Bacillati</taxon>
        <taxon>Bacillota</taxon>
        <taxon>Bacilli</taxon>
        <taxon>Lactobacillales</taxon>
        <taxon>Streptococcaceae</taxon>
        <taxon>Lactococcus</taxon>
    </lineage>
</organism>
<sequence length="16" mass="1774">MILEKTKESLAVDLIA</sequence>
<gene>
    <name evidence="1" type="ORF">O9U_04775</name>
</gene>
<dbReference type="Proteomes" id="UP000015361">
    <property type="component" value="Unassembled WGS sequence"/>
</dbReference>
<reference evidence="1 2" key="1">
    <citation type="journal article" date="2013" name="Appl. Environ. Microbiol.">
        <title>The Carbohydrate Metabolism Signature of Lactococcus lactis Strain A12 Reveals Its Sourdough Ecosystem Origin.</title>
        <authorList>
            <person name="Passerini D."/>
            <person name="Coddeville M."/>
            <person name="Le Bourgeois P."/>
            <person name="Loubiere P."/>
            <person name="Ritzenthaler P."/>
            <person name="Fontagne-Faucher C."/>
            <person name="Daveran-Mingot M.L."/>
            <person name="Cocaign-Bousquet M."/>
        </authorList>
    </citation>
    <scope>NUCLEOTIDE SEQUENCE [LARGE SCALE GENOMIC DNA]</scope>
    <source>
        <strain evidence="1 2">A12</strain>
    </source>
</reference>
<protein>
    <submittedName>
        <fullName evidence="1">Uncharacterized protein</fullName>
    </submittedName>
</protein>
<accession>S6F3M4</accession>